<dbReference type="Proteomes" id="UP000288429">
    <property type="component" value="Unassembled WGS sequence"/>
</dbReference>
<dbReference type="AlphaFoldDB" id="A0A428RTG8"/>
<evidence type="ECO:0000313" key="1">
    <source>
        <dbReference type="EMBL" id="RSL80872.1"/>
    </source>
</evidence>
<gene>
    <name evidence="1" type="ORF">CDV31_017084</name>
</gene>
<dbReference type="GO" id="GO:0004497">
    <property type="term" value="F:monooxygenase activity"/>
    <property type="evidence" value="ECO:0007669"/>
    <property type="project" value="InterPro"/>
</dbReference>
<dbReference type="GO" id="GO:0016705">
    <property type="term" value="F:oxidoreductase activity, acting on paired donors, with incorporation or reduction of molecular oxygen"/>
    <property type="evidence" value="ECO:0007669"/>
    <property type="project" value="InterPro"/>
</dbReference>
<dbReference type="GO" id="GO:0005506">
    <property type="term" value="F:iron ion binding"/>
    <property type="evidence" value="ECO:0007669"/>
    <property type="project" value="InterPro"/>
</dbReference>
<organism evidence="1 2">
    <name type="scientific">Fusarium ambrosium</name>
    <dbReference type="NCBI Taxonomy" id="131363"/>
    <lineage>
        <taxon>Eukaryota</taxon>
        <taxon>Fungi</taxon>
        <taxon>Dikarya</taxon>
        <taxon>Ascomycota</taxon>
        <taxon>Pezizomycotina</taxon>
        <taxon>Sordariomycetes</taxon>
        <taxon>Hypocreomycetidae</taxon>
        <taxon>Hypocreales</taxon>
        <taxon>Nectriaceae</taxon>
        <taxon>Fusarium</taxon>
        <taxon>Fusarium solani species complex</taxon>
    </lineage>
</organism>
<comment type="caution">
    <text evidence="1">The sequence shown here is derived from an EMBL/GenBank/DDBJ whole genome shotgun (WGS) entry which is preliminary data.</text>
</comment>
<dbReference type="EMBL" id="NIZV01000794">
    <property type="protein sequence ID" value="RSL80872.1"/>
    <property type="molecule type" value="Genomic_DNA"/>
</dbReference>
<dbReference type="GO" id="GO:0020037">
    <property type="term" value="F:heme binding"/>
    <property type="evidence" value="ECO:0007669"/>
    <property type="project" value="InterPro"/>
</dbReference>
<dbReference type="InterPro" id="IPR036396">
    <property type="entry name" value="Cyt_P450_sf"/>
</dbReference>
<reference evidence="1 2" key="1">
    <citation type="submission" date="2017-06" db="EMBL/GenBank/DDBJ databases">
        <title>Cmopartive genomic analysis of Ambrosia Fusariam Clade fungi.</title>
        <authorList>
            <person name="Stajich J.E."/>
            <person name="Carrillo J."/>
            <person name="Kijimoto T."/>
            <person name="Eskalen A."/>
            <person name="O'Donnell K."/>
            <person name="Kasson M."/>
        </authorList>
    </citation>
    <scope>NUCLEOTIDE SEQUENCE [LARGE SCALE GENOMIC DNA]</scope>
    <source>
        <strain evidence="1 2">NRRL 20438</strain>
    </source>
</reference>
<proteinExistence type="predicted"/>
<dbReference type="Gene3D" id="1.10.630.10">
    <property type="entry name" value="Cytochrome P450"/>
    <property type="match status" value="1"/>
</dbReference>
<name>A0A428RTG8_9HYPO</name>
<keyword evidence="2" id="KW-1185">Reference proteome</keyword>
<protein>
    <submittedName>
        <fullName evidence="1">Uncharacterized protein</fullName>
    </submittedName>
</protein>
<accession>A0A428RTG8</accession>
<evidence type="ECO:0000313" key="2">
    <source>
        <dbReference type="Proteomes" id="UP000288429"/>
    </source>
</evidence>
<sequence>MDIDFQKQASVGCYVVSDNPYGTRLAAEGDEHGCQRKTLVSGFSTQPIKALSPIFSEKPLLPADRCTPYLEWLNGATLGIIGKAGLDYDINPLEHLETPIRTAYRLMLSFDSWSHVFIADQDKPTACGTPQWNPNAPDTFARGEGFAACSARMNSGAMARRRPGSFRNVKGSVKISAIEQ</sequence>
<dbReference type="SUPFAM" id="SSF48264">
    <property type="entry name" value="Cytochrome P450"/>
    <property type="match status" value="1"/>
</dbReference>